<feature type="transmembrane region" description="Helical" evidence="1">
    <location>
        <begin position="103"/>
        <end position="124"/>
    </location>
</feature>
<gene>
    <name evidence="2" type="ORF">UFOPK3227_00901</name>
</gene>
<keyword evidence="1" id="KW-1133">Transmembrane helix</keyword>
<sequence>MPTTGAFTPVRPFKPSAARRFASSSAFVGKSILPEDLGAAFFADLVAAPNFCASNSALVGKRRGPADFLAIFFTAVFFVLFLTAVFFAITFLVAVFFTVFLLLAPFFCARIPATIYPLVCIFLLGL</sequence>
<accession>A0A6J7AYI2</accession>
<keyword evidence="1" id="KW-0812">Transmembrane</keyword>
<keyword evidence="1" id="KW-0472">Membrane</keyword>
<evidence type="ECO:0000313" key="2">
    <source>
        <dbReference type="EMBL" id="CAB4837875.1"/>
    </source>
</evidence>
<evidence type="ECO:0000256" key="1">
    <source>
        <dbReference type="SAM" id="Phobius"/>
    </source>
</evidence>
<name>A0A6J7AYI2_9ZZZZ</name>
<organism evidence="2">
    <name type="scientific">freshwater metagenome</name>
    <dbReference type="NCBI Taxonomy" id="449393"/>
    <lineage>
        <taxon>unclassified sequences</taxon>
        <taxon>metagenomes</taxon>
        <taxon>ecological metagenomes</taxon>
    </lineage>
</organism>
<proteinExistence type="predicted"/>
<reference evidence="2" key="1">
    <citation type="submission" date="2020-05" db="EMBL/GenBank/DDBJ databases">
        <authorList>
            <person name="Chiriac C."/>
            <person name="Salcher M."/>
            <person name="Ghai R."/>
            <person name="Kavagutti S V."/>
        </authorList>
    </citation>
    <scope>NUCLEOTIDE SEQUENCE</scope>
</reference>
<dbReference type="EMBL" id="CAFAHD010000121">
    <property type="protein sequence ID" value="CAB4837875.1"/>
    <property type="molecule type" value="Genomic_DNA"/>
</dbReference>
<dbReference type="AlphaFoldDB" id="A0A6J7AYI2"/>
<protein>
    <submittedName>
        <fullName evidence="2">Unannotated protein</fullName>
    </submittedName>
</protein>
<feature type="transmembrane region" description="Helical" evidence="1">
    <location>
        <begin position="68"/>
        <end position="97"/>
    </location>
</feature>